<dbReference type="AlphaFoldDB" id="A0AAW2AII1"/>
<gene>
    <name evidence="2" type="ORF">ABG768_023953</name>
</gene>
<keyword evidence="3" id="KW-1185">Reference proteome</keyword>
<feature type="non-terminal residue" evidence="2">
    <location>
        <position position="55"/>
    </location>
</feature>
<evidence type="ECO:0000313" key="3">
    <source>
        <dbReference type="Proteomes" id="UP001479290"/>
    </source>
</evidence>
<feature type="compositionally biased region" description="Basic residues" evidence="1">
    <location>
        <begin position="10"/>
        <end position="22"/>
    </location>
</feature>
<sequence>MLCFNAERRTRTRTNTARKRHGPINTRLPSSPHTSADAPNRHDIHSSARRTKARE</sequence>
<proteinExistence type="predicted"/>
<evidence type="ECO:0000313" key="2">
    <source>
        <dbReference type="EMBL" id="KAK9973212.1"/>
    </source>
</evidence>
<evidence type="ECO:0000256" key="1">
    <source>
        <dbReference type="SAM" id="MobiDB-lite"/>
    </source>
</evidence>
<name>A0AAW2AII1_CULAL</name>
<accession>A0AAW2AII1</accession>
<protein>
    <submittedName>
        <fullName evidence="2">Uncharacterized protein</fullName>
    </submittedName>
</protein>
<dbReference type="Proteomes" id="UP001479290">
    <property type="component" value="Unassembled WGS sequence"/>
</dbReference>
<comment type="caution">
    <text evidence="2">The sequence shown here is derived from an EMBL/GenBank/DDBJ whole genome shotgun (WGS) entry which is preliminary data.</text>
</comment>
<reference evidence="2 3" key="1">
    <citation type="submission" date="2024-05" db="EMBL/GenBank/DDBJ databases">
        <title>A high-quality chromosomal-level genome assembly of Topmouth culter (Culter alburnus).</title>
        <authorList>
            <person name="Zhao H."/>
        </authorList>
    </citation>
    <scope>NUCLEOTIDE SEQUENCE [LARGE SCALE GENOMIC DNA]</scope>
    <source>
        <strain evidence="2">CATC2023</strain>
        <tissue evidence="2">Muscle</tissue>
    </source>
</reference>
<dbReference type="EMBL" id="JAWDJR010000006">
    <property type="protein sequence ID" value="KAK9973212.1"/>
    <property type="molecule type" value="Genomic_DNA"/>
</dbReference>
<feature type="region of interest" description="Disordered" evidence="1">
    <location>
        <begin position="1"/>
        <end position="55"/>
    </location>
</feature>
<organism evidence="2 3">
    <name type="scientific">Culter alburnus</name>
    <name type="common">Topmouth culter</name>
    <dbReference type="NCBI Taxonomy" id="194366"/>
    <lineage>
        <taxon>Eukaryota</taxon>
        <taxon>Metazoa</taxon>
        <taxon>Chordata</taxon>
        <taxon>Craniata</taxon>
        <taxon>Vertebrata</taxon>
        <taxon>Euteleostomi</taxon>
        <taxon>Actinopterygii</taxon>
        <taxon>Neopterygii</taxon>
        <taxon>Teleostei</taxon>
        <taxon>Ostariophysi</taxon>
        <taxon>Cypriniformes</taxon>
        <taxon>Xenocyprididae</taxon>
        <taxon>Xenocypridinae</taxon>
        <taxon>Culter</taxon>
    </lineage>
</organism>